<evidence type="ECO:0000256" key="6">
    <source>
        <dbReference type="ARBA" id="ARBA00022777"/>
    </source>
</evidence>
<evidence type="ECO:0000313" key="13">
    <source>
        <dbReference type="EMBL" id="MFC4789870.1"/>
    </source>
</evidence>
<dbReference type="CDD" id="cd00082">
    <property type="entry name" value="HisKA"/>
    <property type="match status" value="1"/>
</dbReference>
<proteinExistence type="predicted"/>
<keyword evidence="4 8" id="KW-0597">Phosphoprotein</keyword>
<evidence type="ECO:0000256" key="4">
    <source>
        <dbReference type="ARBA" id="ARBA00022553"/>
    </source>
</evidence>
<dbReference type="InterPro" id="IPR003660">
    <property type="entry name" value="HAMP_dom"/>
</dbReference>
<dbReference type="PANTHER" id="PTHR45339">
    <property type="entry name" value="HYBRID SIGNAL TRANSDUCTION HISTIDINE KINASE J"/>
    <property type="match status" value="1"/>
</dbReference>
<keyword evidence="13" id="KW-0547">Nucleotide-binding</keyword>
<dbReference type="Pfam" id="PF00512">
    <property type="entry name" value="HisKA"/>
    <property type="match status" value="1"/>
</dbReference>
<feature type="domain" description="Response regulatory" evidence="11">
    <location>
        <begin position="782"/>
        <end position="899"/>
    </location>
</feature>
<dbReference type="SUPFAM" id="SSF55874">
    <property type="entry name" value="ATPase domain of HSP90 chaperone/DNA topoisomerase II/histidine kinase"/>
    <property type="match status" value="1"/>
</dbReference>
<accession>A0ABV9QFQ9</accession>
<dbReference type="Pfam" id="PF00072">
    <property type="entry name" value="Response_reg"/>
    <property type="match status" value="1"/>
</dbReference>
<dbReference type="Gene3D" id="3.30.450.20">
    <property type="entry name" value="PAS domain"/>
    <property type="match status" value="1"/>
</dbReference>
<evidence type="ECO:0000313" key="14">
    <source>
        <dbReference type="Proteomes" id="UP001596001"/>
    </source>
</evidence>
<feature type="domain" description="HAMP" evidence="12">
    <location>
        <begin position="320"/>
        <end position="375"/>
    </location>
</feature>
<keyword evidence="9" id="KW-0812">Transmembrane</keyword>
<comment type="caution">
    <text evidence="13">The sequence shown here is derived from an EMBL/GenBank/DDBJ whole genome shotgun (WGS) entry which is preliminary data.</text>
</comment>
<evidence type="ECO:0000256" key="8">
    <source>
        <dbReference type="PROSITE-ProRule" id="PRU00169"/>
    </source>
</evidence>
<dbReference type="PANTHER" id="PTHR45339:SF1">
    <property type="entry name" value="HYBRID SIGNAL TRANSDUCTION HISTIDINE KINASE J"/>
    <property type="match status" value="1"/>
</dbReference>
<evidence type="ECO:0000256" key="7">
    <source>
        <dbReference type="ARBA" id="ARBA00023012"/>
    </source>
</evidence>
<comment type="subcellular location">
    <subcellularLocation>
        <location evidence="2">Membrane</location>
    </subcellularLocation>
</comment>
<dbReference type="InterPro" id="IPR004358">
    <property type="entry name" value="Sig_transdc_His_kin-like_C"/>
</dbReference>
<dbReference type="InterPro" id="IPR036097">
    <property type="entry name" value="HisK_dim/P_sf"/>
</dbReference>
<evidence type="ECO:0000259" key="10">
    <source>
        <dbReference type="PROSITE" id="PS50109"/>
    </source>
</evidence>
<dbReference type="SUPFAM" id="SSF52172">
    <property type="entry name" value="CheY-like"/>
    <property type="match status" value="1"/>
</dbReference>
<evidence type="ECO:0000256" key="3">
    <source>
        <dbReference type="ARBA" id="ARBA00012438"/>
    </source>
</evidence>
<evidence type="ECO:0000256" key="9">
    <source>
        <dbReference type="SAM" id="Phobius"/>
    </source>
</evidence>
<keyword evidence="14" id="KW-1185">Reference proteome</keyword>
<dbReference type="Gene3D" id="3.30.565.10">
    <property type="entry name" value="Histidine kinase-like ATPase, C-terminal domain"/>
    <property type="match status" value="1"/>
</dbReference>
<dbReference type="InterPro" id="IPR003594">
    <property type="entry name" value="HATPase_dom"/>
</dbReference>
<dbReference type="SMART" id="SM00387">
    <property type="entry name" value="HATPase_c"/>
    <property type="match status" value="1"/>
</dbReference>
<keyword evidence="9" id="KW-0472">Membrane</keyword>
<comment type="catalytic activity">
    <reaction evidence="1">
        <text>ATP + protein L-histidine = ADP + protein N-phospho-L-histidine.</text>
        <dbReference type="EC" id="2.7.13.3"/>
    </reaction>
</comment>
<dbReference type="CDD" id="cd16922">
    <property type="entry name" value="HATPase_EvgS-ArcB-TorS-like"/>
    <property type="match status" value="1"/>
</dbReference>
<sequence length="1016" mass="112325">MRWNTNITTRLVVYLLLTALVPLLLFGSSAFYMARSIVIEQTTANNHRTLSEVQQFLTLYTEQIEDLAANIAGNEAIAKALYEVDRSAGKTYDRLNTQAQIGYILNHFLRARGLVSLDVLSLHGQHFHVGSTLDTHDVPAQTVRRLVQEAQVSGQSTYWRGMDDGANLGLTSNKVYTLIRPISHYNEKAHVHSVVGVLVISLNDAIFQSYRGQDPHQIRLMAVDRDGRFIHHPERNHFGQPAAPGLLRLLHQNPTDQRLVLDGQKVLLSSMPLPKIGGYLLLTTPVKQQTSQEMRLALLALSLLLVCLTVMALLVRHHARQVVMPLRAVAQSFQRLSQTPEATHTPLPLPAVRDEIADLVSGFNAYLQTIQDQRDAADALRRTQQEVLDNAQTLRTAIEAIDEAFVLFDHHDRLVFCNDKYRSLIPGNQHINPQGKTFEALLRARIEAGQYAELLHAPPEQQEAWIRHRMNIHHSGQGVIEQKLQDGRWLRIVDRKTPAGYTVGFRVDISHIKQMQEAAEAANHAKSNFLANMSHEIRTPMNAIIGMTALVLDSTLTPRQRDYLGKVHNSARALLQLLNDILDYSKIEAGRLELEQLPFELAGVLQQVSDMFAHQLDEKHLNWQMVLDPRLPRYLVGDALRLGQILINLVGNAIKFTERGSVQVQLTLHTETDHTVTLQGSVSDTGIGMTPEQVARLFAAFTQADSSITRKYGGTGLGLSIVQQLAHLMHGNVQVQSHAGQGSTFRFEVTLARASEEALPHTADALAQATWTLQTAPLHHKQVLVVSPPDAPCADIQDMLTHMGMSVSTAGNPTDAIATAQHSPLAAIVVDLRLPGMDGFCLTQQLYTTLGAQCPPIIALAAQASHPPATPQNLTTGIVAQLDPPWAAEQLRDTLLHWIAPITHTAPDETTCVARQLPVAPPLDYALLQQRIAQLEPLLSANRLAAKRMTEDIELLLQNTTLAPAFAPVSIAVRRLQFKPALEALWVFASHLPSHSPLATPQIQETPPCPAHAPKS</sequence>
<dbReference type="Gene3D" id="1.10.287.130">
    <property type="match status" value="1"/>
</dbReference>
<dbReference type="InterPro" id="IPR035965">
    <property type="entry name" value="PAS-like_dom_sf"/>
</dbReference>
<dbReference type="SUPFAM" id="SSF47384">
    <property type="entry name" value="Homodimeric domain of signal transducing histidine kinase"/>
    <property type="match status" value="1"/>
</dbReference>
<dbReference type="Proteomes" id="UP001596001">
    <property type="component" value="Unassembled WGS sequence"/>
</dbReference>
<dbReference type="RefSeq" id="WP_382433665.1">
    <property type="nucleotide sequence ID" value="NZ_JBHSHJ010000011.1"/>
</dbReference>
<dbReference type="InterPro" id="IPR003661">
    <property type="entry name" value="HisK_dim/P_dom"/>
</dbReference>
<dbReference type="PROSITE" id="PS50110">
    <property type="entry name" value="RESPONSE_REGULATORY"/>
    <property type="match status" value="1"/>
</dbReference>
<keyword evidence="5" id="KW-0808">Transferase</keyword>
<feature type="modified residue" description="4-aspartylphosphate" evidence="8">
    <location>
        <position position="831"/>
    </location>
</feature>
<dbReference type="Gene3D" id="6.10.340.10">
    <property type="match status" value="1"/>
</dbReference>
<dbReference type="Pfam" id="PF02518">
    <property type="entry name" value="HATPase_c"/>
    <property type="match status" value="1"/>
</dbReference>
<dbReference type="PROSITE" id="PS50885">
    <property type="entry name" value="HAMP"/>
    <property type="match status" value="1"/>
</dbReference>
<dbReference type="InterPro" id="IPR011006">
    <property type="entry name" value="CheY-like_superfamily"/>
</dbReference>
<evidence type="ECO:0000259" key="12">
    <source>
        <dbReference type="PROSITE" id="PS50885"/>
    </source>
</evidence>
<feature type="domain" description="Histidine kinase" evidence="10">
    <location>
        <begin position="532"/>
        <end position="753"/>
    </location>
</feature>
<reference evidence="14" key="1">
    <citation type="journal article" date="2019" name="Int. J. Syst. Evol. Microbiol.">
        <title>The Global Catalogue of Microorganisms (GCM) 10K type strain sequencing project: providing services to taxonomists for standard genome sequencing and annotation.</title>
        <authorList>
            <consortium name="The Broad Institute Genomics Platform"/>
            <consortium name="The Broad Institute Genome Sequencing Center for Infectious Disease"/>
            <person name="Wu L."/>
            <person name="Ma J."/>
        </authorList>
    </citation>
    <scope>NUCLEOTIDE SEQUENCE [LARGE SCALE GENOMIC DNA]</scope>
    <source>
        <strain evidence="14">CCUG 49452</strain>
    </source>
</reference>
<gene>
    <name evidence="13" type="ORF">ACFO6X_12855</name>
</gene>
<keyword evidence="9" id="KW-1133">Transmembrane helix</keyword>
<dbReference type="PROSITE" id="PS50109">
    <property type="entry name" value="HIS_KIN"/>
    <property type="match status" value="1"/>
</dbReference>
<dbReference type="SMART" id="SM00388">
    <property type="entry name" value="HisKA"/>
    <property type="match status" value="1"/>
</dbReference>
<dbReference type="InterPro" id="IPR001789">
    <property type="entry name" value="Sig_transdc_resp-reg_receiver"/>
</dbReference>
<evidence type="ECO:0000256" key="2">
    <source>
        <dbReference type="ARBA" id="ARBA00004370"/>
    </source>
</evidence>
<feature type="transmembrane region" description="Helical" evidence="9">
    <location>
        <begin position="296"/>
        <end position="315"/>
    </location>
</feature>
<evidence type="ECO:0000256" key="5">
    <source>
        <dbReference type="ARBA" id="ARBA00022679"/>
    </source>
</evidence>
<keyword evidence="6" id="KW-0418">Kinase</keyword>
<dbReference type="SUPFAM" id="SSF55785">
    <property type="entry name" value="PYP-like sensor domain (PAS domain)"/>
    <property type="match status" value="1"/>
</dbReference>
<feature type="transmembrane region" description="Helical" evidence="9">
    <location>
        <begin position="12"/>
        <end position="34"/>
    </location>
</feature>
<evidence type="ECO:0000259" key="11">
    <source>
        <dbReference type="PROSITE" id="PS50110"/>
    </source>
</evidence>
<dbReference type="Pfam" id="PF12860">
    <property type="entry name" value="PAS_7"/>
    <property type="match status" value="1"/>
</dbReference>
<keyword evidence="7" id="KW-0902">Two-component regulatory system</keyword>
<dbReference type="InterPro" id="IPR036890">
    <property type="entry name" value="HATPase_C_sf"/>
</dbReference>
<organism evidence="13 14">
    <name type="scientific">Giesbergeria sinuosa</name>
    <dbReference type="NCBI Taxonomy" id="80883"/>
    <lineage>
        <taxon>Bacteria</taxon>
        <taxon>Pseudomonadati</taxon>
        <taxon>Pseudomonadota</taxon>
        <taxon>Betaproteobacteria</taxon>
        <taxon>Burkholderiales</taxon>
        <taxon>Comamonadaceae</taxon>
        <taxon>Giesbergeria</taxon>
    </lineage>
</organism>
<dbReference type="SMART" id="SM00304">
    <property type="entry name" value="HAMP"/>
    <property type="match status" value="1"/>
</dbReference>
<dbReference type="GO" id="GO:0005524">
    <property type="term" value="F:ATP binding"/>
    <property type="evidence" value="ECO:0007669"/>
    <property type="project" value="UniProtKB-KW"/>
</dbReference>
<dbReference type="Gene3D" id="3.40.50.2300">
    <property type="match status" value="1"/>
</dbReference>
<dbReference type="EMBL" id="JBHSHJ010000011">
    <property type="protein sequence ID" value="MFC4789870.1"/>
    <property type="molecule type" value="Genomic_DNA"/>
</dbReference>
<protein>
    <recommendedName>
        <fullName evidence="3">histidine kinase</fullName>
        <ecNumber evidence="3">2.7.13.3</ecNumber>
    </recommendedName>
</protein>
<name>A0ABV9QFQ9_9BURK</name>
<dbReference type="EC" id="2.7.13.3" evidence="3"/>
<keyword evidence="13" id="KW-0067">ATP-binding</keyword>
<dbReference type="InterPro" id="IPR005467">
    <property type="entry name" value="His_kinase_dom"/>
</dbReference>
<dbReference type="SMART" id="SM00448">
    <property type="entry name" value="REC"/>
    <property type="match status" value="1"/>
</dbReference>
<dbReference type="PRINTS" id="PR00344">
    <property type="entry name" value="BCTRLSENSOR"/>
</dbReference>
<evidence type="ECO:0000256" key="1">
    <source>
        <dbReference type="ARBA" id="ARBA00000085"/>
    </source>
</evidence>